<organism evidence="2 3">
    <name type="scientific">Paramarasmius palmivorus</name>
    <dbReference type="NCBI Taxonomy" id="297713"/>
    <lineage>
        <taxon>Eukaryota</taxon>
        <taxon>Fungi</taxon>
        <taxon>Dikarya</taxon>
        <taxon>Basidiomycota</taxon>
        <taxon>Agaricomycotina</taxon>
        <taxon>Agaricomycetes</taxon>
        <taxon>Agaricomycetidae</taxon>
        <taxon>Agaricales</taxon>
        <taxon>Marasmiineae</taxon>
        <taxon>Marasmiaceae</taxon>
        <taxon>Paramarasmius</taxon>
    </lineage>
</organism>
<feature type="transmembrane region" description="Helical" evidence="1">
    <location>
        <begin position="75"/>
        <end position="93"/>
    </location>
</feature>
<keyword evidence="1" id="KW-1133">Transmembrane helix</keyword>
<sequence length="157" mass="16908">MTPITLVKFIILSLAMIWGFVVVALDADVLATEQEYVLDTVTLDFQSLGIATGLFTIVILLPLSHHIVSRGNSTIVSGSELILLGALTILWAVESALITLRASPIGFRCDAALRSLSLVSSICADLTESRLWPQPPSFNVFKACCHASTIVSDVDYT</sequence>
<accession>A0AAW0BUI5</accession>
<feature type="transmembrane region" description="Helical" evidence="1">
    <location>
        <begin position="45"/>
        <end position="63"/>
    </location>
</feature>
<dbReference type="Proteomes" id="UP001383192">
    <property type="component" value="Unassembled WGS sequence"/>
</dbReference>
<evidence type="ECO:0000313" key="2">
    <source>
        <dbReference type="EMBL" id="KAK7030497.1"/>
    </source>
</evidence>
<reference evidence="2 3" key="1">
    <citation type="submission" date="2024-01" db="EMBL/GenBank/DDBJ databases">
        <title>A draft genome for a cacao thread blight-causing isolate of Paramarasmius palmivorus.</title>
        <authorList>
            <person name="Baruah I.K."/>
            <person name="Bukari Y."/>
            <person name="Amoako-Attah I."/>
            <person name="Meinhardt L.W."/>
            <person name="Bailey B.A."/>
            <person name="Cohen S.P."/>
        </authorList>
    </citation>
    <scope>NUCLEOTIDE SEQUENCE [LARGE SCALE GENOMIC DNA]</scope>
    <source>
        <strain evidence="2 3">GH-12</strain>
    </source>
</reference>
<gene>
    <name evidence="2" type="ORF">VNI00_014089</name>
</gene>
<evidence type="ECO:0000256" key="1">
    <source>
        <dbReference type="SAM" id="Phobius"/>
    </source>
</evidence>
<evidence type="ECO:0000313" key="3">
    <source>
        <dbReference type="Proteomes" id="UP001383192"/>
    </source>
</evidence>
<feature type="transmembrane region" description="Helical" evidence="1">
    <location>
        <begin position="7"/>
        <end position="25"/>
    </location>
</feature>
<name>A0AAW0BUI5_9AGAR</name>
<keyword evidence="1" id="KW-0812">Transmembrane</keyword>
<dbReference type="EMBL" id="JAYKXP010000075">
    <property type="protein sequence ID" value="KAK7030497.1"/>
    <property type="molecule type" value="Genomic_DNA"/>
</dbReference>
<proteinExistence type="predicted"/>
<keyword evidence="1" id="KW-0472">Membrane</keyword>
<dbReference type="AlphaFoldDB" id="A0AAW0BUI5"/>
<comment type="caution">
    <text evidence="2">The sequence shown here is derived from an EMBL/GenBank/DDBJ whole genome shotgun (WGS) entry which is preliminary data.</text>
</comment>
<protein>
    <submittedName>
        <fullName evidence="2">Uncharacterized protein</fullName>
    </submittedName>
</protein>
<keyword evidence="3" id="KW-1185">Reference proteome</keyword>